<dbReference type="Gene3D" id="3.40.630.30">
    <property type="match status" value="1"/>
</dbReference>
<comment type="caution">
    <text evidence="2">The sequence shown here is derived from an EMBL/GenBank/DDBJ whole genome shotgun (WGS) entry which is preliminary data.</text>
</comment>
<reference evidence="2 3" key="1">
    <citation type="submission" date="2019-01" db="EMBL/GenBank/DDBJ databases">
        <title>Genome sequencing of the rare red list fungi Fomitopsis rosea.</title>
        <authorList>
            <person name="Buettner E."/>
            <person name="Kellner H."/>
        </authorList>
    </citation>
    <scope>NUCLEOTIDE SEQUENCE [LARGE SCALE GENOMIC DNA]</scope>
    <source>
        <strain evidence="2 3">DSM 105464</strain>
    </source>
</reference>
<dbReference type="PROSITE" id="PS51186">
    <property type="entry name" value="GNAT"/>
    <property type="match status" value="1"/>
</dbReference>
<dbReference type="InterPro" id="IPR000182">
    <property type="entry name" value="GNAT_dom"/>
</dbReference>
<evidence type="ECO:0000259" key="1">
    <source>
        <dbReference type="PROSITE" id="PS51186"/>
    </source>
</evidence>
<evidence type="ECO:0000313" key="2">
    <source>
        <dbReference type="EMBL" id="TFY54934.1"/>
    </source>
</evidence>
<organism evidence="2 3">
    <name type="scientific">Rhodofomes roseus</name>
    <dbReference type="NCBI Taxonomy" id="34475"/>
    <lineage>
        <taxon>Eukaryota</taxon>
        <taxon>Fungi</taxon>
        <taxon>Dikarya</taxon>
        <taxon>Basidiomycota</taxon>
        <taxon>Agaricomycotina</taxon>
        <taxon>Agaricomycetes</taxon>
        <taxon>Polyporales</taxon>
        <taxon>Rhodofomes</taxon>
    </lineage>
</organism>
<dbReference type="AlphaFoldDB" id="A0A4Y9XXF5"/>
<dbReference type="EMBL" id="SEKV01000644">
    <property type="protein sequence ID" value="TFY54934.1"/>
    <property type="molecule type" value="Genomic_DNA"/>
</dbReference>
<dbReference type="GO" id="GO:0016747">
    <property type="term" value="F:acyltransferase activity, transferring groups other than amino-acyl groups"/>
    <property type="evidence" value="ECO:0007669"/>
    <property type="project" value="InterPro"/>
</dbReference>
<evidence type="ECO:0000313" key="3">
    <source>
        <dbReference type="Proteomes" id="UP000298390"/>
    </source>
</evidence>
<dbReference type="Proteomes" id="UP000298390">
    <property type="component" value="Unassembled WGS sequence"/>
</dbReference>
<dbReference type="Pfam" id="PF00583">
    <property type="entry name" value="Acetyltransf_1"/>
    <property type="match status" value="1"/>
</dbReference>
<accession>A0A4Y9XXF5</accession>
<proteinExistence type="predicted"/>
<protein>
    <recommendedName>
        <fullName evidence="1">N-acetyltransferase domain-containing protein</fullName>
    </recommendedName>
</protein>
<gene>
    <name evidence="2" type="ORF">EVJ58_g8569</name>
</gene>
<feature type="domain" description="N-acetyltransferase" evidence="1">
    <location>
        <begin position="176"/>
        <end position="324"/>
    </location>
</feature>
<sequence length="324" mass="34769">MAADFAIRTYRSANDFLVACAPALVATRSISANFALTTTYALEEHPNEQGMSGSGDDLWISAILCCDDHPHDARPLFALAIIGNHAGRLASSVDLKGLPPARISDAMHQLVLAAREANVAGTRIFGIIGPKALCEPFADAWGSEYGLRPKLIMDFALTYVTRTTLRPSTLSLASNVTLGLCLPADLGVAAAMSERATHPMDEPVPPPLDAVAAHVHAKKLIDGRHLYGARVDGVLRSIVSITRETPGVRAVSKAYTDPLVRGLGLAEALVRYALQRVFEDGTVHSVCLFFEPSNPSAVRLYSKIGFTITAGENEDWAEVAWETH</sequence>
<name>A0A4Y9XXF5_9APHY</name>
<dbReference type="InterPro" id="IPR016181">
    <property type="entry name" value="Acyl_CoA_acyltransferase"/>
</dbReference>
<dbReference type="SUPFAM" id="SSF55729">
    <property type="entry name" value="Acyl-CoA N-acyltransferases (Nat)"/>
    <property type="match status" value="1"/>
</dbReference>